<gene>
    <name evidence="4" type="ORF">LOC62_01G000683</name>
</gene>
<dbReference type="Gene3D" id="1.20.5.510">
    <property type="entry name" value="Single helix bin"/>
    <property type="match status" value="1"/>
</dbReference>
<organism evidence="4 5">
    <name type="scientific">Vanrija pseudolonga</name>
    <dbReference type="NCBI Taxonomy" id="143232"/>
    <lineage>
        <taxon>Eukaryota</taxon>
        <taxon>Fungi</taxon>
        <taxon>Dikarya</taxon>
        <taxon>Basidiomycota</taxon>
        <taxon>Agaricomycotina</taxon>
        <taxon>Tremellomycetes</taxon>
        <taxon>Trichosporonales</taxon>
        <taxon>Trichosporonaceae</taxon>
        <taxon>Vanrija</taxon>
    </lineage>
</organism>
<dbReference type="AlphaFoldDB" id="A0AAF0Y3R7"/>
<feature type="region of interest" description="Disordered" evidence="1">
    <location>
        <begin position="482"/>
        <end position="501"/>
    </location>
</feature>
<dbReference type="GeneID" id="87803941"/>
<dbReference type="EMBL" id="CP086714">
    <property type="protein sequence ID" value="WOO77091.1"/>
    <property type="molecule type" value="Genomic_DNA"/>
</dbReference>
<name>A0AAF0Y3R7_9TREE</name>
<proteinExistence type="predicted"/>
<evidence type="ECO:0000256" key="3">
    <source>
        <dbReference type="SAM" id="SignalP"/>
    </source>
</evidence>
<evidence type="ECO:0000256" key="2">
    <source>
        <dbReference type="SAM" id="Phobius"/>
    </source>
</evidence>
<keyword evidence="5" id="KW-1185">Reference proteome</keyword>
<evidence type="ECO:0000313" key="5">
    <source>
        <dbReference type="Proteomes" id="UP000827549"/>
    </source>
</evidence>
<keyword evidence="2" id="KW-0472">Membrane</keyword>
<evidence type="ECO:0000313" key="4">
    <source>
        <dbReference type="EMBL" id="WOO77091.1"/>
    </source>
</evidence>
<feature type="transmembrane region" description="Helical" evidence="2">
    <location>
        <begin position="358"/>
        <end position="380"/>
    </location>
</feature>
<feature type="compositionally biased region" description="Low complexity" evidence="1">
    <location>
        <begin position="428"/>
        <end position="443"/>
    </location>
</feature>
<keyword evidence="3" id="KW-0732">Signal</keyword>
<keyword evidence="2" id="KW-1133">Transmembrane helix</keyword>
<accession>A0AAF0Y3R7</accession>
<feature type="compositionally biased region" description="Pro residues" evidence="1">
    <location>
        <begin position="578"/>
        <end position="592"/>
    </location>
</feature>
<feature type="signal peptide" evidence="3">
    <location>
        <begin position="1"/>
        <end position="25"/>
    </location>
</feature>
<protein>
    <submittedName>
        <fullName evidence="4">Uncharacterized protein</fullName>
    </submittedName>
</protein>
<evidence type="ECO:0000256" key="1">
    <source>
        <dbReference type="SAM" id="MobiDB-lite"/>
    </source>
</evidence>
<feature type="compositionally biased region" description="Low complexity" evidence="1">
    <location>
        <begin position="453"/>
        <end position="467"/>
    </location>
</feature>
<feature type="region of interest" description="Disordered" evidence="1">
    <location>
        <begin position="507"/>
        <end position="592"/>
    </location>
</feature>
<keyword evidence="2" id="KW-0812">Transmembrane</keyword>
<reference evidence="4" key="1">
    <citation type="submission" date="2023-10" db="EMBL/GenBank/DDBJ databases">
        <authorList>
            <person name="Noh H."/>
        </authorList>
    </citation>
    <scope>NUCLEOTIDE SEQUENCE</scope>
    <source>
        <strain evidence="4">DUCC4014</strain>
    </source>
</reference>
<feature type="chain" id="PRO_5042229226" evidence="3">
    <location>
        <begin position="26"/>
        <end position="592"/>
    </location>
</feature>
<feature type="compositionally biased region" description="Polar residues" evidence="1">
    <location>
        <begin position="485"/>
        <end position="496"/>
    </location>
</feature>
<dbReference type="Proteomes" id="UP000827549">
    <property type="component" value="Chromosome 1"/>
</dbReference>
<sequence length="592" mass="61605">MARAVVALFLGLWLALALLASPARAAFNPTLRVNWTFSAADPAVNYRPSDTVPLNANWGMGLNSVYPAWNVSYGNASAPAAHAQSQAGSGAPVRSTRAGSGTSIEAKFLGSAVWFHGRVDPRAFAPNRTAGNTPVTPPNVFVDVQTANVSASTTDVIWGTDDELPWGFHDVQLNIDGNWTVDNVLITYAVQTQAPTFADMTTHVEPTVLNGTVNPFYTAQGAWNVSTQPGADGQPYSHIVGGNVSVLTFPVPANTSFLVVNGTTGPKMGSYIVALTPAPPLSETSSVFNARSAWEDPVVLYATPLDPAVQYTAQLSSGSTGLPGDNAGHGYHAVTFYSGLSDIKPPAEPSKKASHTGAIVGGVIGGVALLVIIAALAFCLGRRRHPAPEPEAAEAKTASLEDEHGVLPTPYVSERERTAPFVIDDEGAAAAAPPDTLTTTASTDEYHTARTDLPPLSSPTRSSPGSSTAYLIAKGETLAAMSARGSAQSSPITPTTPGGAVWPAVAGASARTTKSARGVTVPTAPAPVPEPRPRRVEQEQDAGSLDEPEDEEELEPELVPPSYNPDWAARRDDSASPSPSPTRPPAARPPAP</sequence>
<feature type="region of interest" description="Disordered" evidence="1">
    <location>
        <begin position="389"/>
        <end position="467"/>
    </location>
</feature>
<feature type="compositionally biased region" description="Acidic residues" evidence="1">
    <location>
        <begin position="544"/>
        <end position="556"/>
    </location>
</feature>
<dbReference type="RefSeq" id="XP_062623123.1">
    <property type="nucleotide sequence ID" value="XM_062767139.1"/>
</dbReference>